<dbReference type="AlphaFoldDB" id="A0A0R1VD37"/>
<gene>
    <name evidence="1" type="ORF">FD41_GL001169</name>
</gene>
<dbReference type="EMBL" id="AZFY01000131">
    <property type="protein sequence ID" value="KRM03279.1"/>
    <property type="molecule type" value="Genomic_DNA"/>
</dbReference>
<organism evidence="1 2">
    <name type="scientific">Lentilactobacillus farraginis DSM 18382 = JCM 14108</name>
    <dbReference type="NCBI Taxonomy" id="1423743"/>
    <lineage>
        <taxon>Bacteria</taxon>
        <taxon>Bacillati</taxon>
        <taxon>Bacillota</taxon>
        <taxon>Bacilli</taxon>
        <taxon>Lactobacillales</taxon>
        <taxon>Lactobacillaceae</taxon>
        <taxon>Lentilactobacillus</taxon>
    </lineage>
</organism>
<dbReference type="PATRIC" id="fig|1423743.5.peg.1207"/>
<reference evidence="1 2" key="1">
    <citation type="journal article" date="2015" name="Genome Announc.">
        <title>Expanding the biotechnology potential of lactobacilli through comparative genomics of 213 strains and associated genera.</title>
        <authorList>
            <person name="Sun Z."/>
            <person name="Harris H.M."/>
            <person name="McCann A."/>
            <person name="Guo C."/>
            <person name="Argimon S."/>
            <person name="Zhang W."/>
            <person name="Yang X."/>
            <person name="Jeffery I.B."/>
            <person name="Cooney J.C."/>
            <person name="Kagawa T.F."/>
            <person name="Liu W."/>
            <person name="Song Y."/>
            <person name="Salvetti E."/>
            <person name="Wrobel A."/>
            <person name="Rasinkangas P."/>
            <person name="Parkhill J."/>
            <person name="Rea M.C."/>
            <person name="O'Sullivan O."/>
            <person name="Ritari J."/>
            <person name="Douillard F.P."/>
            <person name="Paul Ross R."/>
            <person name="Yang R."/>
            <person name="Briner A.E."/>
            <person name="Felis G.E."/>
            <person name="de Vos W.M."/>
            <person name="Barrangou R."/>
            <person name="Klaenhammer T.R."/>
            <person name="Caufield P.W."/>
            <person name="Cui Y."/>
            <person name="Zhang H."/>
            <person name="O'Toole P.W."/>
        </authorList>
    </citation>
    <scope>NUCLEOTIDE SEQUENCE [LARGE SCALE GENOMIC DNA]</scope>
    <source>
        <strain evidence="1 2">DSM 18382</strain>
    </source>
</reference>
<protein>
    <submittedName>
        <fullName evidence="1">Uncharacterized protein</fullName>
    </submittedName>
</protein>
<keyword evidence="2" id="KW-1185">Reference proteome</keyword>
<sequence length="85" mass="9557">MKVSKRTTYSKPKAYTTNAKSSLALYKARLFSHASKVTFTLTGFTKPKTTYKITKLINAQGVNWYYLKGCGWIIGGSHPSHDPIR</sequence>
<evidence type="ECO:0000313" key="1">
    <source>
        <dbReference type="EMBL" id="KRM03279.1"/>
    </source>
</evidence>
<proteinExistence type="predicted"/>
<name>A0A0R1VD37_9LACO</name>
<evidence type="ECO:0000313" key="2">
    <source>
        <dbReference type="Proteomes" id="UP000051966"/>
    </source>
</evidence>
<dbReference type="Proteomes" id="UP000051966">
    <property type="component" value="Unassembled WGS sequence"/>
</dbReference>
<comment type="caution">
    <text evidence="1">The sequence shown here is derived from an EMBL/GenBank/DDBJ whole genome shotgun (WGS) entry which is preliminary data.</text>
</comment>
<accession>A0A0R1VD37</accession>